<gene>
    <name evidence="1" type="ORF">HMPREF0476_1073</name>
</gene>
<protein>
    <submittedName>
        <fullName evidence="1">Uncharacterized protein</fullName>
    </submittedName>
</protein>
<dbReference type="EMBL" id="AFHS01000036">
    <property type="protein sequence ID" value="EGK09409.1"/>
    <property type="molecule type" value="Genomic_DNA"/>
</dbReference>
<reference evidence="1 2" key="1">
    <citation type="submission" date="2011-04" db="EMBL/GenBank/DDBJ databases">
        <authorList>
            <person name="Muzny D."/>
            <person name="Qin X."/>
            <person name="Deng J."/>
            <person name="Jiang H."/>
            <person name="Liu Y."/>
            <person name="Qu J."/>
            <person name="Song X.-Z."/>
            <person name="Zhang L."/>
            <person name="Thornton R."/>
            <person name="Coyle M."/>
            <person name="Francisco L."/>
            <person name="Jackson L."/>
            <person name="Javaid M."/>
            <person name="Korchina V."/>
            <person name="Kovar C."/>
            <person name="Mata R."/>
            <person name="Mathew T."/>
            <person name="Ngo R."/>
            <person name="Nguyen L."/>
            <person name="Nguyen N."/>
            <person name="Okwuonu G."/>
            <person name="Ongeri F."/>
            <person name="Pham C."/>
            <person name="Simmons D."/>
            <person name="Wilczek-Boney K."/>
            <person name="Hale W."/>
            <person name="Jakkamsetti A."/>
            <person name="Pham P."/>
            <person name="Ruth R."/>
            <person name="San Lucas F."/>
            <person name="Warren J."/>
            <person name="Zhang J."/>
            <person name="Zhao Z."/>
            <person name="Zhou C."/>
            <person name="Zhu D."/>
            <person name="Lee S."/>
            <person name="Bess C."/>
            <person name="Blankenburg K."/>
            <person name="Forbes L."/>
            <person name="Fu Q."/>
            <person name="Gubbala S."/>
            <person name="Hirani K."/>
            <person name="Jayaseelan J.C."/>
            <person name="Lara F."/>
            <person name="Munidasa M."/>
            <person name="Palculict T."/>
            <person name="Patil S."/>
            <person name="Pu L.-L."/>
            <person name="Saada N."/>
            <person name="Tang L."/>
            <person name="Weissenberger G."/>
            <person name="Zhu Y."/>
            <person name="Hemphill L."/>
            <person name="Shang Y."/>
            <person name="Youmans B."/>
            <person name="Ayvaz T."/>
            <person name="Ross M."/>
            <person name="Santibanez J."/>
            <person name="Aqrawi P."/>
            <person name="Gross S."/>
            <person name="Joshi V."/>
            <person name="Fowler G."/>
            <person name="Nazareth L."/>
            <person name="Reid J."/>
            <person name="Worley K."/>
            <person name="Petrosino J."/>
            <person name="Highlander S."/>
            <person name="Gibbs R."/>
        </authorList>
    </citation>
    <scope>NUCLEOTIDE SEQUENCE [LARGE SCALE GENOMIC DNA]</scope>
    <source>
        <strain evidence="1 2">ATCC 23330</strain>
    </source>
</reference>
<evidence type="ECO:0000313" key="2">
    <source>
        <dbReference type="Proteomes" id="UP000004207"/>
    </source>
</evidence>
<dbReference type="HOGENOM" id="CLU_3080764_0_0_4"/>
<proteinExistence type="predicted"/>
<dbReference type="Proteomes" id="UP000004207">
    <property type="component" value="Unassembled WGS sequence"/>
</dbReference>
<accession>F5S790</accession>
<comment type="caution">
    <text evidence="1">The sequence shown here is derived from an EMBL/GenBank/DDBJ whole genome shotgun (WGS) entry which is preliminary data.</text>
</comment>
<name>F5S790_KINKI</name>
<sequence length="52" mass="6173">MAVGSCEKESIIKQPAFYVYQKCRLLLLFNAQKNAHTKMCRRLRLGLPRVYW</sequence>
<dbReference type="AlphaFoldDB" id="F5S790"/>
<evidence type="ECO:0000313" key="1">
    <source>
        <dbReference type="EMBL" id="EGK09409.1"/>
    </source>
</evidence>
<organism evidence="1 2">
    <name type="scientific">Kingella kingae ATCC 23330</name>
    <dbReference type="NCBI Taxonomy" id="887327"/>
    <lineage>
        <taxon>Bacteria</taxon>
        <taxon>Pseudomonadati</taxon>
        <taxon>Pseudomonadota</taxon>
        <taxon>Betaproteobacteria</taxon>
        <taxon>Neisseriales</taxon>
        <taxon>Neisseriaceae</taxon>
        <taxon>Kingella</taxon>
    </lineage>
</organism>
<keyword evidence="2" id="KW-1185">Reference proteome</keyword>